<dbReference type="EMBL" id="MT142597">
    <property type="protein sequence ID" value="QJA85820.1"/>
    <property type="molecule type" value="Genomic_DNA"/>
</dbReference>
<proteinExistence type="predicted"/>
<name>A0A6M3KVA8_9ZZZZ</name>
<sequence>MTFNEWWRKNSVDLHDSYSKGDMEWIAELAWKAAVIMEKEGSTGTITRLVDTITLAYRKHHLGDESIGWDELGECLLNTLCDVLGDDGYQQWLESIGRGRNDKSI</sequence>
<reference evidence="1" key="1">
    <citation type="submission" date="2020-03" db="EMBL/GenBank/DDBJ databases">
        <title>The deep terrestrial virosphere.</title>
        <authorList>
            <person name="Holmfeldt K."/>
            <person name="Nilsson E."/>
            <person name="Simone D."/>
            <person name="Lopez-Fernandez M."/>
            <person name="Wu X."/>
            <person name="de Brujin I."/>
            <person name="Lundin D."/>
            <person name="Andersson A."/>
            <person name="Bertilsson S."/>
            <person name="Dopson M."/>
        </authorList>
    </citation>
    <scope>NUCLEOTIDE SEQUENCE</scope>
    <source>
        <strain evidence="1">MM415B02170</strain>
    </source>
</reference>
<gene>
    <name evidence="1" type="ORF">MM415B02170_0010</name>
</gene>
<protein>
    <submittedName>
        <fullName evidence="1">Uncharacterized protein</fullName>
    </submittedName>
</protein>
<accession>A0A6M3KVA8</accession>
<organism evidence="1">
    <name type="scientific">viral metagenome</name>
    <dbReference type="NCBI Taxonomy" id="1070528"/>
    <lineage>
        <taxon>unclassified sequences</taxon>
        <taxon>metagenomes</taxon>
        <taxon>organismal metagenomes</taxon>
    </lineage>
</organism>
<dbReference type="AlphaFoldDB" id="A0A6M3KVA8"/>
<evidence type="ECO:0000313" key="1">
    <source>
        <dbReference type="EMBL" id="QJA85820.1"/>
    </source>
</evidence>